<evidence type="ECO:0000313" key="6">
    <source>
        <dbReference type="Proteomes" id="UP000323917"/>
    </source>
</evidence>
<evidence type="ECO:0000259" key="2">
    <source>
        <dbReference type="Pfam" id="PF00144"/>
    </source>
</evidence>
<dbReference type="Gene3D" id="3.40.710.10">
    <property type="entry name" value="DD-peptidase/beta-lactamase superfamily"/>
    <property type="match status" value="1"/>
</dbReference>
<feature type="domain" description="Beta-lactamase-related" evidence="2">
    <location>
        <begin position="54"/>
        <end position="381"/>
    </location>
</feature>
<dbReference type="Gene3D" id="3.40.50.12170">
    <property type="entry name" value="Uncharacterised protein PF07075, DUF1343"/>
    <property type="match status" value="1"/>
</dbReference>
<dbReference type="KEGG" id="bgok:Pr1d_45110"/>
<feature type="chain" id="PRO_5022797968" evidence="1">
    <location>
        <begin position="32"/>
        <end position="794"/>
    </location>
</feature>
<feature type="signal peptide" evidence="1">
    <location>
        <begin position="1"/>
        <end position="31"/>
    </location>
</feature>
<dbReference type="Pfam" id="PF07075">
    <property type="entry name" value="NamZ_N"/>
    <property type="match status" value="1"/>
</dbReference>
<evidence type="ECO:0000259" key="4">
    <source>
        <dbReference type="Pfam" id="PF20732"/>
    </source>
</evidence>
<dbReference type="InterPro" id="IPR048502">
    <property type="entry name" value="NamZ_N"/>
</dbReference>
<dbReference type="EMBL" id="CP042913">
    <property type="protein sequence ID" value="QEG37170.1"/>
    <property type="molecule type" value="Genomic_DNA"/>
</dbReference>
<name>A0A5B9QHW0_9BACT</name>
<dbReference type="InterPro" id="IPR008302">
    <property type="entry name" value="NamZ"/>
</dbReference>
<dbReference type="InterPro" id="IPR001466">
    <property type="entry name" value="Beta-lactam-related"/>
</dbReference>
<dbReference type="Proteomes" id="UP000323917">
    <property type="component" value="Chromosome"/>
</dbReference>
<dbReference type="RefSeq" id="WP_168205400.1">
    <property type="nucleotide sequence ID" value="NZ_CP042913.1"/>
</dbReference>
<accession>A0A5B9QHW0</accession>
<feature type="domain" description="Peptidoglycan beta-N-acetylmuramidase NamZ N-terminal" evidence="3">
    <location>
        <begin position="440"/>
        <end position="640"/>
    </location>
</feature>
<keyword evidence="6" id="KW-1185">Reference proteome</keyword>
<evidence type="ECO:0000259" key="3">
    <source>
        <dbReference type="Pfam" id="PF07075"/>
    </source>
</evidence>
<dbReference type="SUPFAM" id="SSF56601">
    <property type="entry name" value="beta-lactamase/transpeptidase-like"/>
    <property type="match status" value="1"/>
</dbReference>
<gene>
    <name evidence="5" type="primary">estB_2</name>
    <name evidence="5" type="ORF">Pr1d_45110</name>
</gene>
<dbReference type="PANTHER" id="PTHR42915:SF1">
    <property type="entry name" value="PEPTIDOGLYCAN BETA-N-ACETYLMURAMIDASE NAMZ"/>
    <property type="match status" value="1"/>
</dbReference>
<dbReference type="EC" id="3.1.1.-" evidence="5"/>
<dbReference type="GO" id="GO:0033922">
    <property type="term" value="F:peptidoglycan beta-N-acetylmuramidase activity"/>
    <property type="evidence" value="ECO:0007669"/>
    <property type="project" value="InterPro"/>
</dbReference>
<proteinExistence type="predicted"/>
<feature type="domain" description="Peptidoglycan beta-N-acetylmuramidase NamZ C-terminal" evidence="4">
    <location>
        <begin position="644"/>
        <end position="793"/>
    </location>
</feature>
<keyword evidence="1" id="KW-0732">Signal</keyword>
<evidence type="ECO:0000256" key="1">
    <source>
        <dbReference type="SAM" id="SignalP"/>
    </source>
</evidence>
<dbReference type="Pfam" id="PF00144">
    <property type="entry name" value="Beta-lactamase"/>
    <property type="match status" value="1"/>
</dbReference>
<dbReference type="Gene3D" id="3.90.1150.140">
    <property type="match status" value="1"/>
</dbReference>
<reference evidence="5 6" key="1">
    <citation type="submission" date="2019-08" db="EMBL/GenBank/DDBJ databases">
        <title>Deep-cultivation of Planctomycetes and their phenomic and genomic characterization uncovers novel biology.</title>
        <authorList>
            <person name="Wiegand S."/>
            <person name="Jogler M."/>
            <person name="Boedeker C."/>
            <person name="Pinto D."/>
            <person name="Vollmers J."/>
            <person name="Rivas-Marin E."/>
            <person name="Kohn T."/>
            <person name="Peeters S.H."/>
            <person name="Heuer A."/>
            <person name="Rast P."/>
            <person name="Oberbeckmann S."/>
            <person name="Bunk B."/>
            <person name="Jeske O."/>
            <person name="Meyerdierks A."/>
            <person name="Storesund J.E."/>
            <person name="Kallscheuer N."/>
            <person name="Luecker S."/>
            <person name="Lage O.M."/>
            <person name="Pohl T."/>
            <person name="Merkel B.J."/>
            <person name="Hornburger P."/>
            <person name="Mueller R.-W."/>
            <person name="Bruemmer F."/>
            <person name="Labrenz M."/>
            <person name="Spormann A.M."/>
            <person name="Op den Camp H."/>
            <person name="Overmann J."/>
            <person name="Amann R."/>
            <person name="Jetten M.S.M."/>
            <person name="Mascher T."/>
            <person name="Medema M.H."/>
            <person name="Devos D.P."/>
            <person name="Kaster A.-K."/>
            <person name="Ovreas L."/>
            <person name="Rohde M."/>
            <person name="Galperin M.Y."/>
            <person name="Jogler C."/>
        </authorList>
    </citation>
    <scope>NUCLEOTIDE SEQUENCE [LARGE SCALE GENOMIC DNA]</scope>
    <source>
        <strain evidence="5 6">Pr1d</strain>
    </source>
</reference>
<dbReference type="InterPro" id="IPR048503">
    <property type="entry name" value="NamZ_C"/>
</dbReference>
<keyword evidence="5" id="KW-0378">Hydrolase</keyword>
<dbReference type="Pfam" id="PF20732">
    <property type="entry name" value="NamZ_C"/>
    <property type="match status" value="1"/>
</dbReference>
<dbReference type="PANTHER" id="PTHR42915">
    <property type="entry name" value="HYPOTHETICAL 460 KDA PROTEIN IN FEUA-SIGW INTERGENIC REGION [PRECURSOR]"/>
    <property type="match status" value="1"/>
</dbReference>
<sequence length="794" mass="87231" precursor="true">MNIVCFRFLTFSLLASCALLTDALPRSLAFAETAELPRKSPAELGLQADQLDRIDELVAAEIEKGNLPGCVVMIGRRGGIGFARAYGHRQLEPTSEEMTLDTVFDLASLTKPLATATSIMKLVERGQVRLREPVATYIPEFAQNGKNSITIEHLLTHQGGLIPDNPLADYEHGSEEAWKNIWELAPRNPVGTKFAYTDVGFLVLGQVIERVTGKDVATFARENIFEPLGMSETGYLPEEELRARAATTEKRDDEWLRGEVHDPRAALLGGVAGHAGLFSTAGDIAKYAQMILDAGKVNGSQLFSPLTIAEMGRRRNVDGNERALGWDSLSKYSSNRGELFSDKAIGHGGFTGTALWIDPELDLFVVFLSSRLHPDGEGSVNPLAGRIGTIAAASIDAKESEANDTVVSSSSSPADDTKNTLLGIDVLERDQFALLKGRRVGLITNHTGLNSAGERTIDLLHAAPNVELISIFSPEHGLQGKLDEPNISDTRDEATGLPVHSLYGESRKPDAKQLEGIDTLVFDIQDIGTRFYTYISTMGLALEAAGEHDLKFVVLDRPNPLGGVLVEGPVLDLDNKSFVGFHEISVRHGMTMGELAQMFQAEDKLDVDLQVVNMEHWSRDQHWDQTGLVWTNPSPNMRSLTQALLYPGIGLLETTNLSVGRGTDTPFEVIGAPWIDATKLAQFLNQQNMPGVTFVPIRFTPRESKFAKEACEGINVIVVDRQAFEPVRTGLVIALALRELFPQDWDMARYNRLLANDQVYSAISEGTTIEQLNELIAPALEDFKSRRREFLIYR</sequence>
<protein>
    <submittedName>
        <fullName evidence="5">Esterase EstB</fullName>
        <ecNumber evidence="5">3.1.1.-</ecNumber>
    </submittedName>
</protein>
<dbReference type="AlphaFoldDB" id="A0A5B9QHW0"/>
<organism evidence="5 6">
    <name type="scientific">Bythopirellula goksoeyrii</name>
    <dbReference type="NCBI Taxonomy" id="1400387"/>
    <lineage>
        <taxon>Bacteria</taxon>
        <taxon>Pseudomonadati</taxon>
        <taxon>Planctomycetota</taxon>
        <taxon>Planctomycetia</taxon>
        <taxon>Pirellulales</taxon>
        <taxon>Lacipirellulaceae</taxon>
        <taxon>Bythopirellula</taxon>
    </lineage>
</organism>
<dbReference type="InterPro" id="IPR012338">
    <property type="entry name" value="Beta-lactam/transpept-like"/>
</dbReference>
<evidence type="ECO:0000313" key="5">
    <source>
        <dbReference type="EMBL" id="QEG37170.1"/>
    </source>
</evidence>